<protein>
    <recommendedName>
        <fullName evidence="2">Lon proteolytic domain-containing protein</fullName>
    </recommendedName>
</protein>
<keyword evidence="1" id="KW-0472">Membrane</keyword>
<dbReference type="Gene3D" id="3.30.230.10">
    <property type="match status" value="1"/>
</dbReference>
<keyword evidence="4" id="KW-1185">Reference proteome</keyword>
<sequence length="336" mass="38210">MYYVRNSSQISSIFSIEFEIYSNMYGTMKTSLSWRLIVAMNKSKVVSITLPILYYLLFLISYLQEAITELLFVFFLLVGIVILGIWLTILLLKKRKKPGKRKNIAIATSILTVLFCYEFVLLGYASVTHIAYRYVQPDEALAGSSIYSIGVGEMEIRNVESMQAAKELLLQERVKVLSIIEVTNRMIYGVKNRQLLTWLHLRKGNLTEDTRKNVTRYLGKEDPWLKNFLDRPKIDAYSAGLSLALNGRVKEGDFENHVPIAVTGAVNENGTVLTIGNIKEKIQIIEKTGIPYFIVPSENAKEAATIKKELHANVEIYDVTTVEEAIQVINRLNETR</sequence>
<keyword evidence="1" id="KW-0812">Transmembrane</keyword>
<dbReference type="InterPro" id="IPR008269">
    <property type="entry name" value="Lon_proteolytic"/>
</dbReference>
<dbReference type="EMBL" id="CP032418">
    <property type="protein sequence ID" value="AYC30552.1"/>
    <property type="molecule type" value="Genomic_DNA"/>
</dbReference>
<dbReference type="SUPFAM" id="SSF54211">
    <property type="entry name" value="Ribosomal protein S5 domain 2-like"/>
    <property type="match status" value="1"/>
</dbReference>
<dbReference type="InterPro" id="IPR014721">
    <property type="entry name" value="Ribsml_uS5_D2-typ_fold_subgr"/>
</dbReference>
<dbReference type="OrthoDB" id="2740268at2"/>
<feature type="transmembrane region" description="Helical" evidence="1">
    <location>
        <begin position="70"/>
        <end position="92"/>
    </location>
</feature>
<keyword evidence="1" id="KW-1133">Transmembrane helix</keyword>
<feature type="domain" description="Lon proteolytic" evidence="2">
    <location>
        <begin position="237"/>
        <end position="328"/>
    </location>
</feature>
<dbReference type="GO" id="GO:0004176">
    <property type="term" value="F:ATP-dependent peptidase activity"/>
    <property type="evidence" value="ECO:0007669"/>
    <property type="project" value="InterPro"/>
</dbReference>
<dbReference type="KEGG" id="paek:D3873_12190"/>
<dbReference type="InterPro" id="IPR020568">
    <property type="entry name" value="Ribosomal_Su5_D2-typ_SF"/>
</dbReference>
<evidence type="ECO:0000256" key="1">
    <source>
        <dbReference type="SAM" id="Phobius"/>
    </source>
</evidence>
<organism evidence="3 4">
    <name type="scientific">Paenisporosarcina cavernae</name>
    <dbReference type="NCBI Taxonomy" id="2320858"/>
    <lineage>
        <taxon>Bacteria</taxon>
        <taxon>Bacillati</taxon>
        <taxon>Bacillota</taxon>
        <taxon>Bacilli</taxon>
        <taxon>Bacillales</taxon>
        <taxon>Caryophanaceae</taxon>
        <taxon>Paenisporosarcina</taxon>
    </lineage>
</organism>
<dbReference type="GO" id="GO:0006508">
    <property type="term" value="P:proteolysis"/>
    <property type="evidence" value="ECO:0007669"/>
    <property type="project" value="InterPro"/>
</dbReference>
<reference evidence="4" key="1">
    <citation type="submission" date="2018-09" db="EMBL/GenBank/DDBJ databases">
        <authorList>
            <person name="Zhu H."/>
        </authorList>
    </citation>
    <scope>NUCLEOTIDE SEQUENCE [LARGE SCALE GENOMIC DNA]</scope>
    <source>
        <strain evidence="4">K2R23-3</strain>
    </source>
</reference>
<dbReference type="Pfam" id="PF05362">
    <property type="entry name" value="Lon_C"/>
    <property type="match status" value="1"/>
</dbReference>
<dbReference type="GO" id="GO:0004252">
    <property type="term" value="F:serine-type endopeptidase activity"/>
    <property type="evidence" value="ECO:0007669"/>
    <property type="project" value="InterPro"/>
</dbReference>
<name>A0A385YYX0_9BACL</name>
<evidence type="ECO:0000313" key="3">
    <source>
        <dbReference type="EMBL" id="AYC30552.1"/>
    </source>
</evidence>
<dbReference type="Proteomes" id="UP000265725">
    <property type="component" value="Chromosome"/>
</dbReference>
<gene>
    <name evidence="3" type="ORF">D3873_12190</name>
</gene>
<evidence type="ECO:0000259" key="2">
    <source>
        <dbReference type="Pfam" id="PF05362"/>
    </source>
</evidence>
<proteinExistence type="predicted"/>
<feature type="transmembrane region" description="Helical" evidence="1">
    <location>
        <begin position="45"/>
        <end position="64"/>
    </location>
</feature>
<feature type="transmembrane region" description="Helical" evidence="1">
    <location>
        <begin position="104"/>
        <end position="127"/>
    </location>
</feature>
<accession>A0A385YYX0</accession>
<evidence type="ECO:0000313" key="4">
    <source>
        <dbReference type="Proteomes" id="UP000265725"/>
    </source>
</evidence>
<dbReference type="AlphaFoldDB" id="A0A385YYX0"/>